<reference evidence="2" key="1">
    <citation type="submission" date="2020-05" db="EMBL/GenBank/DDBJ databases">
        <title>WGS assembly of Panicum virgatum.</title>
        <authorList>
            <person name="Lovell J.T."/>
            <person name="Jenkins J."/>
            <person name="Shu S."/>
            <person name="Juenger T.E."/>
            <person name="Schmutz J."/>
        </authorList>
    </citation>
    <scope>NUCLEOTIDE SEQUENCE</scope>
    <source>
        <strain evidence="2">AP13</strain>
    </source>
</reference>
<feature type="region of interest" description="Disordered" evidence="1">
    <location>
        <begin position="125"/>
        <end position="147"/>
    </location>
</feature>
<organism evidence="2 3">
    <name type="scientific">Panicum virgatum</name>
    <name type="common">Blackwell switchgrass</name>
    <dbReference type="NCBI Taxonomy" id="38727"/>
    <lineage>
        <taxon>Eukaryota</taxon>
        <taxon>Viridiplantae</taxon>
        <taxon>Streptophyta</taxon>
        <taxon>Embryophyta</taxon>
        <taxon>Tracheophyta</taxon>
        <taxon>Spermatophyta</taxon>
        <taxon>Magnoliopsida</taxon>
        <taxon>Liliopsida</taxon>
        <taxon>Poales</taxon>
        <taxon>Poaceae</taxon>
        <taxon>PACMAD clade</taxon>
        <taxon>Panicoideae</taxon>
        <taxon>Panicodae</taxon>
        <taxon>Paniceae</taxon>
        <taxon>Panicinae</taxon>
        <taxon>Panicum</taxon>
        <taxon>Panicum sect. Hiantes</taxon>
    </lineage>
</organism>
<keyword evidence="3" id="KW-1185">Reference proteome</keyword>
<dbReference type="Proteomes" id="UP000823388">
    <property type="component" value="Chromosome 3K"/>
</dbReference>
<sequence length="147" mass="14957">MAASCSAPARRAASDIPGGALACRRRTPTPASGAGQRPRTPPPALAGRISGRPVWSSEPTPDLGAADLGSRRWALGREGEGEGEAAGRCTGGSPMDLGVAGVGAATHRRISDRQVLSATAEVLAERGRGRRRPPDAAGQGRKLSGRC</sequence>
<evidence type="ECO:0000256" key="1">
    <source>
        <dbReference type="SAM" id="MobiDB-lite"/>
    </source>
</evidence>
<dbReference type="AlphaFoldDB" id="A0A8T0ULQ0"/>
<feature type="region of interest" description="Disordered" evidence="1">
    <location>
        <begin position="1"/>
        <end position="68"/>
    </location>
</feature>
<comment type="caution">
    <text evidence="2">The sequence shown here is derived from an EMBL/GenBank/DDBJ whole genome shotgun (WGS) entry which is preliminary data.</text>
</comment>
<evidence type="ECO:0000313" key="2">
    <source>
        <dbReference type="EMBL" id="KAG2623227.1"/>
    </source>
</evidence>
<evidence type="ECO:0000313" key="3">
    <source>
        <dbReference type="Proteomes" id="UP000823388"/>
    </source>
</evidence>
<feature type="compositionally biased region" description="Low complexity" evidence="1">
    <location>
        <begin position="1"/>
        <end position="11"/>
    </location>
</feature>
<dbReference type="EMBL" id="CM029041">
    <property type="protein sequence ID" value="KAG2623227.1"/>
    <property type="molecule type" value="Genomic_DNA"/>
</dbReference>
<proteinExistence type="predicted"/>
<accession>A0A8T0ULQ0</accession>
<name>A0A8T0ULQ0_PANVG</name>
<gene>
    <name evidence="2" type="ORF">PVAP13_3KG041145</name>
</gene>
<protein>
    <submittedName>
        <fullName evidence="2">Uncharacterized protein</fullName>
    </submittedName>
</protein>